<keyword evidence="9 16" id="KW-0249">Electron transport</keyword>
<keyword evidence="10 16" id="KW-1133">Transmembrane helix</keyword>
<evidence type="ECO:0000256" key="16">
    <source>
        <dbReference type="RuleBase" id="RU003297"/>
    </source>
</evidence>
<feature type="transmembrane region" description="Helical" evidence="16">
    <location>
        <begin position="344"/>
        <end position="369"/>
    </location>
</feature>
<dbReference type="EMBL" id="AM292602">
    <property type="protein sequence ID" value="CAL24364.1"/>
    <property type="molecule type" value="Genomic_DNA"/>
</dbReference>
<evidence type="ECO:0000256" key="12">
    <source>
        <dbReference type="ARBA" id="ARBA00023075"/>
    </source>
</evidence>
<feature type="transmembrane region" description="Helical" evidence="16">
    <location>
        <begin position="64"/>
        <end position="85"/>
    </location>
</feature>
<evidence type="ECO:0000256" key="14">
    <source>
        <dbReference type="ARBA" id="ARBA00023136"/>
    </source>
</evidence>
<feature type="transmembrane region" description="Helical" evidence="16">
    <location>
        <begin position="120"/>
        <end position="138"/>
    </location>
</feature>
<evidence type="ECO:0000256" key="13">
    <source>
        <dbReference type="ARBA" id="ARBA00023128"/>
    </source>
</evidence>
<keyword evidence="11 16" id="KW-0520">NAD</keyword>
<comment type="function">
    <text evidence="16">Core subunit of the mitochondrial membrane respiratory chain NADH dehydrogenase (Complex I) which catalyzes electron transfer from NADH through the respiratory chain, using ubiquinone as an electron acceptor. Essential for the catalytic activity and assembly of complex I.</text>
</comment>
<dbReference type="GO" id="GO:0042773">
    <property type="term" value="P:ATP synthesis coupled electron transport"/>
    <property type="evidence" value="ECO:0007669"/>
    <property type="project" value="InterPro"/>
</dbReference>
<evidence type="ECO:0000256" key="15">
    <source>
        <dbReference type="ARBA" id="ARBA00049551"/>
    </source>
</evidence>
<accession>A7WL96</accession>
<evidence type="ECO:0000256" key="4">
    <source>
        <dbReference type="ARBA" id="ARBA00021006"/>
    </source>
</evidence>
<keyword evidence="6 16" id="KW-0679">Respiratory chain</keyword>
<comment type="catalytic activity">
    <reaction evidence="15 16">
        <text>a ubiquinone + NADH + 5 H(+)(in) = a ubiquinol + NAD(+) + 4 H(+)(out)</text>
        <dbReference type="Rhea" id="RHEA:29091"/>
        <dbReference type="Rhea" id="RHEA-COMP:9565"/>
        <dbReference type="Rhea" id="RHEA-COMP:9566"/>
        <dbReference type="ChEBI" id="CHEBI:15378"/>
        <dbReference type="ChEBI" id="CHEBI:16389"/>
        <dbReference type="ChEBI" id="CHEBI:17976"/>
        <dbReference type="ChEBI" id="CHEBI:57540"/>
        <dbReference type="ChEBI" id="CHEBI:57945"/>
        <dbReference type="EC" id="7.1.1.2"/>
    </reaction>
</comment>
<keyword evidence="14 16" id="KW-0472">Membrane</keyword>
<sequence length="459" mass="48039">MLMIGGIMVALLSACCGGGYQYRGVGYWGSLYASVALLTSVVLGMSSMVGIGGSFGGVVQVDQVGALFVVLSMLVGHLSLLSMLLSGSGSGVGGGLVSLVGCFFALVLLLLGVFSIYSGLFFFVCFELCVVPIFLLISKWGAQRDRVFSSYYMLFFSIITPAPLLLVILKVSSSGYGSFDAVVYGVGLVEVGFVGAVALVLGFLTKLPIYGLHIWLPKAHVDAPVGGSMVLAGVMLKMGGYGVVRLNQVGVVSFNSGWGGGMVVLSLGLVGFIISSVICLRLVDYKVIVAFSSVGHMSAAVVGLVAGVGWGFLGGLYVFVGHGIISPLLFYVGGLLYSRSGSRLVVGWGGLGAVWGAAFYGMFLLMFMFNFGFPPFLNFLGELGVFYGILSLSNLLGLLLFWGYLFSGIFMLNLVVSMAHGPSSGAGGMKSSCSAGEWGCLWVMVLVYGAFSIFAEKVF</sequence>
<evidence type="ECO:0000256" key="8">
    <source>
        <dbReference type="ARBA" id="ARBA00022967"/>
    </source>
</evidence>
<feature type="transmembrane region" description="Helical" evidence="16">
    <location>
        <begin position="91"/>
        <end position="113"/>
    </location>
</feature>
<protein>
    <recommendedName>
        <fullName evidence="4 16">NADH-ubiquinone oxidoreductase chain 4</fullName>
        <ecNumber evidence="3 16">7.1.1.2</ecNumber>
    </recommendedName>
</protein>
<evidence type="ECO:0000256" key="11">
    <source>
        <dbReference type="ARBA" id="ARBA00023027"/>
    </source>
</evidence>
<dbReference type="GO" id="GO:0031966">
    <property type="term" value="C:mitochondrial membrane"/>
    <property type="evidence" value="ECO:0007669"/>
    <property type="project" value="UniProtKB-SubCell"/>
</dbReference>
<keyword evidence="13 16" id="KW-0496">Mitochondrion</keyword>
<feature type="domain" description="NADH:quinone oxidoreductase/Mrp antiporter transmembrane" evidence="18">
    <location>
        <begin position="120"/>
        <end position="401"/>
    </location>
</feature>
<feature type="transmembrane region" description="Helical" evidence="16">
    <location>
        <begin position="150"/>
        <end position="169"/>
    </location>
</feature>
<dbReference type="PANTHER" id="PTHR43507:SF20">
    <property type="entry name" value="NADH-UBIQUINONE OXIDOREDUCTASE CHAIN 4"/>
    <property type="match status" value="1"/>
</dbReference>
<evidence type="ECO:0000256" key="2">
    <source>
        <dbReference type="ARBA" id="ARBA00009025"/>
    </source>
</evidence>
<dbReference type="PANTHER" id="PTHR43507">
    <property type="entry name" value="NADH-UBIQUINONE OXIDOREDUCTASE CHAIN 4"/>
    <property type="match status" value="1"/>
</dbReference>
<name>A7WL96_9ASCI</name>
<feature type="transmembrane region" description="Helical" evidence="16">
    <location>
        <begin position="287"/>
        <end position="310"/>
    </location>
</feature>
<evidence type="ECO:0000256" key="10">
    <source>
        <dbReference type="ARBA" id="ARBA00022989"/>
    </source>
</evidence>
<feature type="transmembrane region" description="Helical" evidence="16">
    <location>
        <begin position="258"/>
        <end position="280"/>
    </location>
</feature>
<feature type="transmembrane region" description="Helical" evidence="16">
    <location>
        <begin position="27"/>
        <end position="52"/>
    </location>
</feature>
<geneLocation type="mitochondrion" evidence="19"/>
<feature type="transmembrane region" description="Helical" evidence="16">
    <location>
        <begin position="435"/>
        <end position="455"/>
    </location>
</feature>
<dbReference type="InterPro" id="IPR001750">
    <property type="entry name" value="ND/Mrp_TM"/>
</dbReference>
<evidence type="ECO:0000313" key="19">
    <source>
        <dbReference type="EMBL" id="CAL24364.1"/>
    </source>
</evidence>
<feature type="transmembrane region" description="Helical" evidence="16">
    <location>
        <begin position="316"/>
        <end position="337"/>
    </location>
</feature>
<evidence type="ECO:0000256" key="7">
    <source>
        <dbReference type="ARBA" id="ARBA00022692"/>
    </source>
</evidence>
<evidence type="ECO:0000256" key="3">
    <source>
        <dbReference type="ARBA" id="ARBA00012944"/>
    </source>
</evidence>
<feature type="chain" id="PRO_5002716591" description="NADH-ubiquinone oxidoreductase chain 4" evidence="17">
    <location>
        <begin position="18"/>
        <end position="459"/>
    </location>
</feature>
<dbReference type="InterPro" id="IPR003918">
    <property type="entry name" value="NADH_UbQ_OxRdtase"/>
</dbReference>
<keyword evidence="17" id="KW-0732">Signal</keyword>
<dbReference type="GO" id="GO:0015990">
    <property type="term" value="P:electron transport coupled proton transport"/>
    <property type="evidence" value="ECO:0007669"/>
    <property type="project" value="TreeGrafter"/>
</dbReference>
<dbReference type="AlphaFoldDB" id="A7WL96"/>
<dbReference type="EC" id="7.1.1.2" evidence="3 16"/>
<evidence type="ECO:0000256" key="17">
    <source>
        <dbReference type="SAM" id="SignalP"/>
    </source>
</evidence>
<organism evidence="19">
    <name type="scientific">Phallusia fumigata</name>
    <dbReference type="NCBI Taxonomy" id="395376"/>
    <lineage>
        <taxon>Eukaryota</taxon>
        <taxon>Metazoa</taxon>
        <taxon>Chordata</taxon>
        <taxon>Tunicata</taxon>
        <taxon>Ascidiacea</taxon>
        <taxon>Phlebobranchia</taxon>
        <taxon>Ascidiidae</taxon>
        <taxon>Phallusia</taxon>
    </lineage>
</organism>
<keyword evidence="5 16" id="KW-0813">Transport</keyword>
<keyword evidence="8" id="KW-1278">Translocase</keyword>
<dbReference type="Pfam" id="PF00361">
    <property type="entry name" value="Proton_antipo_M"/>
    <property type="match status" value="1"/>
</dbReference>
<evidence type="ECO:0000256" key="5">
    <source>
        <dbReference type="ARBA" id="ARBA00022448"/>
    </source>
</evidence>
<feature type="signal peptide" evidence="17">
    <location>
        <begin position="1"/>
        <end position="17"/>
    </location>
</feature>
<reference evidence="19" key="1">
    <citation type="journal article" date="2007" name="BMC Evol. Biol.">
        <title>The mitochondrial genome of Phallusia mammillata and Phallusia fumigata (Tunicata, Ascidiacea): high genome plasticity at intra-genus level.</title>
        <authorList>
            <person name="Iannelli F."/>
            <person name="Griggio F."/>
            <person name="Pesole G."/>
            <person name="Gissi C."/>
        </authorList>
    </citation>
    <scope>NUCLEOTIDE SEQUENCE</scope>
    <source>
        <tissue evidence="19">Siphon muscle</tissue>
    </source>
</reference>
<keyword evidence="7 16" id="KW-0812">Transmembrane</keyword>
<evidence type="ECO:0000256" key="6">
    <source>
        <dbReference type="ARBA" id="ARBA00022660"/>
    </source>
</evidence>
<dbReference type="GO" id="GO:0048039">
    <property type="term" value="F:ubiquinone binding"/>
    <property type="evidence" value="ECO:0007669"/>
    <property type="project" value="TreeGrafter"/>
</dbReference>
<feature type="transmembrane region" description="Helical" evidence="16">
    <location>
        <begin position="181"/>
        <end position="204"/>
    </location>
</feature>
<evidence type="ECO:0000259" key="18">
    <source>
        <dbReference type="Pfam" id="PF00361"/>
    </source>
</evidence>
<evidence type="ECO:0000256" key="9">
    <source>
        <dbReference type="ARBA" id="ARBA00022982"/>
    </source>
</evidence>
<keyword evidence="12 16" id="KW-0830">Ubiquinone</keyword>
<proteinExistence type="inferred from homology"/>
<dbReference type="GO" id="GO:0008137">
    <property type="term" value="F:NADH dehydrogenase (ubiquinone) activity"/>
    <property type="evidence" value="ECO:0007669"/>
    <property type="project" value="UniProtKB-UniRule"/>
</dbReference>
<gene>
    <name evidence="19" type="primary">nad4</name>
</gene>
<dbReference type="GO" id="GO:0003954">
    <property type="term" value="F:NADH dehydrogenase activity"/>
    <property type="evidence" value="ECO:0007669"/>
    <property type="project" value="TreeGrafter"/>
</dbReference>
<evidence type="ECO:0000256" key="1">
    <source>
        <dbReference type="ARBA" id="ARBA00004225"/>
    </source>
</evidence>
<comment type="similarity">
    <text evidence="2 16">Belongs to the complex I subunit 4 family.</text>
</comment>
<dbReference type="PRINTS" id="PR01437">
    <property type="entry name" value="NUOXDRDTASE4"/>
</dbReference>
<comment type="subcellular location">
    <subcellularLocation>
        <location evidence="1 16">Mitochondrion membrane</location>
        <topology evidence="1 16">Multi-pass membrane protein</topology>
    </subcellularLocation>
</comment>
<feature type="transmembrane region" description="Helical" evidence="16">
    <location>
        <begin position="389"/>
        <end position="415"/>
    </location>
</feature>